<keyword evidence="8" id="KW-1185">Reference proteome</keyword>
<dbReference type="GO" id="GO:0004888">
    <property type="term" value="F:transmembrane signaling receptor activity"/>
    <property type="evidence" value="ECO:0007669"/>
    <property type="project" value="InterPro"/>
</dbReference>
<dbReference type="Pfam" id="PF00672">
    <property type="entry name" value="HAMP"/>
    <property type="match status" value="1"/>
</dbReference>
<keyword evidence="4" id="KW-0812">Transmembrane</keyword>
<accession>A0AA42DRT3</accession>
<evidence type="ECO:0000256" key="3">
    <source>
        <dbReference type="PROSITE-ProRule" id="PRU00284"/>
    </source>
</evidence>
<dbReference type="PANTHER" id="PTHR43531">
    <property type="entry name" value="PROTEIN ICFG"/>
    <property type="match status" value="1"/>
</dbReference>
<gene>
    <name evidence="7" type="ORF">PBV87_20950</name>
</gene>
<dbReference type="PROSITE" id="PS50885">
    <property type="entry name" value="HAMP"/>
    <property type="match status" value="1"/>
</dbReference>
<keyword evidence="3" id="KW-0807">Transducer</keyword>
<organism evidence="7 8">
    <name type="scientific">Holtiella tumoricola</name>
    <dbReference type="NCBI Taxonomy" id="3018743"/>
    <lineage>
        <taxon>Bacteria</taxon>
        <taxon>Bacillati</taxon>
        <taxon>Bacillota</taxon>
        <taxon>Clostridia</taxon>
        <taxon>Lachnospirales</taxon>
        <taxon>Cellulosilyticaceae</taxon>
        <taxon>Holtiella</taxon>
    </lineage>
</organism>
<dbReference type="Gene3D" id="1.10.287.950">
    <property type="entry name" value="Methyl-accepting chemotaxis protein"/>
    <property type="match status" value="1"/>
</dbReference>
<dbReference type="AlphaFoldDB" id="A0AA42DRT3"/>
<evidence type="ECO:0000313" key="8">
    <source>
        <dbReference type="Proteomes" id="UP001169242"/>
    </source>
</evidence>
<evidence type="ECO:0000256" key="4">
    <source>
        <dbReference type="SAM" id="Phobius"/>
    </source>
</evidence>
<feature type="domain" description="HAMP" evidence="6">
    <location>
        <begin position="97"/>
        <end position="149"/>
    </location>
</feature>
<dbReference type="RefSeq" id="WP_271013616.1">
    <property type="nucleotide sequence ID" value="NZ_JAQIFT010000069.1"/>
</dbReference>
<dbReference type="GO" id="GO:0006935">
    <property type="term" value="P:chemotaxis"/>
    <property type="evidence" value="ECO:0007669"/>
    <property type="project" value="UniProtKB-KW"/>
</dbReference>
<comment type="caution">
    <text evidence="7">The sequence shown here is derived from an EMBL/GenBank/DDBJ whole genome shotgun (WGS) entry which is preliminary data.</text>
</comment>
<keyword evidence="1" id="KW-0145">Chemotaxis</keyword>
<dbReference type="InterPro" id="IPR004090">
    <property type="entry name" value="Chemotax_Me-accpt_rcpt"/>
</dbReference>
<comment type="similarity">
    <text evidence="2">Belongs to the methyl-accepting chemotaxis (MCP) protein family.</text>
</comment>
<dbReference type="GO" id="GO:0016020">
    <property type="term" value="C:membrane"/>
    <property type="evidence" value="ECO:0007669"/>
    <property type="project" value="InterPro"/>
</dbReference>
<dbReference type="SUPFAM" id="SSF58104">
    <property type="entry name" value="Methyl-accepting chemotaxis protein (MCP) signaling domain"/>
    <property type="match status" value="1"/>
</dbReference>
<dbReference type="CDD" id="cd06225">
    <property type="entry name" value="HAMP"/>
    <property type="match status" value="1"/>
</dbReference>
<dbReference type="InterPro" id="IPR004089">
    <property type="entry name" value="MCPsignal_dom"/>
</dbReference>
<name>A0AA42DRT3_9FIRM</name>
<reference evidence="7" key="1">
    <citation type="journal article" date="2023" name="Int. J. Syst. Evol. Microbiol.">
        <title>&lt;i&gt;Holtiella tumoricola&lt;/i&gt; gen. nov. sp. nov., isolated from a human clinical sample.</title>
        <authorList>
            <person name="Allen-Vercoe E."/>
            <person name="Daigneault M.C."/>
            <person name="Vancuren S.J."/>
            <person name="Cochrane K."/>
            <person name="O'Neal L.L."/>
            <person name="Sankaranarayanan K."/>
            <person name="Lawson P.A."/>
        </authorList>
    </citation>
    <scope>NUCLEOTIDE SEQUENCE</scope>
    <source>
        <strain evidence="7">CC70A</strain>
    </source>
</reference>
<dbReference type="Gene3D" id="1.10.8.500">
    <property type="entry name" value="HAMP domain in histidine kinase"/>
    <property type="match status" value="1"/>
</dbReference>
<dbReference type="SMART" id="SM00304">
    <property type="entry name" value="HAMP"/>
    <property type="match status" value="1"/>
</dbReference>
<keyword evidence="4" id="KW-0472">Membrane</keyword>
<evidence type="ECO:0000259" key="5">
    <source>
        <dbReference type="PROSITE" id="PS50111"/>
    </source>
</evidence>
<dbReference type="PANTHER" id="PTHR43531:SF11">
    <property type="entry name" value="METHYL-ACCEPTING CHEMOTAXIS PROTEIN 3"/>
    <property type="match status" value="1"/>
</dbReference>
<keyword evidence="4" id="KW-1133">Transmembrane helix</keyword>
<dbReference type="Proteomes" id="UP001169242">
    <property type="component" value="Unassembled WGS sequence"/>
</dbReference>
<proteinExistence type="inferred from homology"/>
<evidence type="ECO:0000256" key="2">
    <source>
        <dbReference type="ARBA" id="ARBA00029447"/>
    </source>
</evidence>
<feature type="transmembrane region" description="Helical" evidence="4">
    <location>
        <begin position="69"/>
        <end position="91"/>
    </location>
</feature>
<evidence type="ECO:0000313" key="7">
    <source>
        <dbReference type="EMBL" id="MDA3733946.1"/>
    </source>
</evidence>
<evidence type="ECO:0000256" key="1">
    <source>
        <dbReference type="ARBA" id="ARBA00022500"/>
    </source>
</evidence>
<evidence type="ECO:0000259" key="6">
    <source>
        <dbReference type="PROSITE" id="PS50885"/>
    </source>
</evidence>
<feature type="transmembrane region" description="Helical" evidence="4">
    <location>
        <begin position="12"/>
        <end position="33"/>
    </location>
</feature>
<dbReference type="InterPro" id="IPR051310">
    <property type="entry name" value="MCP_chemotaxis"/>
</dbReference>
<dbReference type="InterPro" id="IPR003660">
    <property type="entry name" value="HAMP_dom"/>
</dbReference>
<dbReference type="Pfam" id="PF00015">
    <property type="entry name" value="MCPsignal"/>
    <property type="match status" value="1"/>
</dbReference>
<feature type="domain" description="Methyl-accepting transducer" evidence="5">
    <location>
        <begin position="199"/>
        <end position="428"/>
    </location>
</feature>
<dbReference type="EMBL" id="JAQIFT010000069">
    <property type="protein sequence ID" value="MDA3733946.1"/>
    <property type="molecule type" value="Genomic_DNA"/>
</dbReference>
<sequence length="445" mass="48908">MFNNMSISKKWITVILSIGGLSLLCVLTLVLGINLLKSDLLKIIEILEVGLSPIQIEAIRSSMEQEISIANLTVVIAALMFCTAVGIVWVLSRKMRKSILRPIQQIKDDLKGLSEGNLNTTIEYDGKDELGELTTHLRQVIKILGCQIKEIDMLMGEMAKGNFNIMVSDTFTGDFRSIKISIEKFIENISINIKPIEEMATQLTISSETVASGAGEVAEAATEQTSIIQEFASSIEEMMQMITQNVACVQKEIGVIEQVGLKANQGKHLINNMKESTEAVTHSSQAIVSVVKSIDEIASQTNLLALNAAIEAARAGESGRGFAVVASEIRELANRTIEIVSEVEKIVQSNVEKVYDNKKIAEYTAISFDEILQVIGEVEIVINSQIESSKQERKTMNELAEGTKQLTNITERNSGAAQEGAAISEMLTEEAKHLQDILKYFNLRK</sequence>
<dbReference type="PROSITE" id="PS50111">
    <property type="entry name" value="CHEMOTAXIS_TRANSDUC_2"/>
    <property type="match status" value="1"/>
</dbReference>
<dbReference type="SMART" id="SM00283">
    <property type="entry name" value="MA"/>
    <property type="match status" value="1"/>
</dbReference>
<dbReference type="GO" id="GO:0007165">
    <property type="term" value="P:signal transduction"/>
    <property type="evidence" value="ECO:0007669"/>
    <property type="project" value="UniProtKB-KW"/>
</dbReference>
<protein>
    <submittedName>
        <fullName evidence="7">Methyl-accepting chemotaxis protein</fullName>
    </submittedName>
</protein>
<dbReference type="PRINTS" id="PR00260">
    <property type="entry name" value="CHEMTRNSDUCR"/>
</dbReference>